<dbReference type="SUPFAM" id="SSF48239">
    <property type="entry name" value="Terpenoid cyclases/Protein prenyltransferases"/>
    <property type="match status" value="1"/>
</dbReference>
<keyword evidence="4" id="KW-0808">Transferase</keyword>
<organism evidence="10 11">
    <name type="scientific">Cladonia borealis</name>
    <dbReference type="NCBI Taxonomy" id="184061"/>
    <lineage>
        <taxon>Eukaryota</taxon>
        <taxon>Fungi</taxon>
        <taxon>Dikarya</taxon>
        <taxon>Ascomycota</taxon>
        <taxon>Pezizomycotina</taxon>
        <taxon>Lecanoromycetes</taxon>
        <taxon>OSLEUM clade</taxon>
        <taxon>Lecanoromycetidae</taxon>
        <taxon>Lecanorales</taxon>
        <taxon>Lecanorineae</taxon>
        <taxon>Cladoniaceae</taxon>
        <taxon>Cladonia</taxon>
    </lineage>
</organism>
<dbReference type="SUPFAM" id="SSF46565">
    <property type="entry name" value="Chaperone J-domain"/>
    <property type="match status" value="1"/>
</dbReference>
<keyword evidence="7" id="KW-0862">Zinc</keyword>
<dbReference type="Gene3D" id="1.50.10.20">
    <property type="match status" value="1"/>
</dbReference>
<sequence length="688" mass="76020">MSTHTPQLPQPAPTPDRSFFNKERHIKYWLRCLKTHLPTAYQSNDSQRMTLAFFILSALDILGILHSHTTPPERAEYVEWILRCQHPHGGFRGFTGTMTREDQVNGVWDSAHLAATYFACAALVVLGKGMERVSRRECLQWLRGLQRRNGSFGEGIGRGGRVEGGEDMRFCYLAAGVRWILKRGDVDGQDDIDVEGLVRYIESSVTYEGGIAQAPFHEAHAGETYSGVGALSLLGRLPRKWQSPAEGKTMSPEFVDNMTRWLVARQTLMLQEDGEDLTMDDDDSVDPLPAPVTAPDFFQPTFHVIGAFPVSLAHISQPLPEVSLYERQWVGVNGRCNKVADTCYSFWVGGTLGILNKVYLQDFNGIRRYLLEKTQHIIGGFGKMPGDLPDILHSHHGLVTLAVMRETGLKSIDTTLCISVSARENFEQQIAAGEDGLAPVFADLGRSCSTRLLFVWRSLSSTPLLTEVDAVLDVSPQASQQQIRDAYKKQALKSHPDRVPSDSPERPARTKKFQQINDAYYTLSDPTRRRDYDSARTYHSFSTGDYEDSDPDTEEIPRQDPKPSGGFPWSSFGFGAKSDADQEHFSNEQFGGVFEEMLREEGMAEGQEARPTGKFWSVVGGLSGGAMGFIVANFPGAVAGAVAGNRLGAVRDAKGKSVYSVFQELPQGDKAKLLSELAAKVFAHAVGS</sequence>
<evidence type="ECO:0000313" key="11">
    <source>
        <dbReference type="Proteomes" id="UP001166286"/>
    </source>
</evidence>
<dbReference type="InterPro" id="IPR036869">
    <property type="entry name" value="J_dom_sf"/>
</dbReference>
<feature type="compositionally biased region" description="Basic and acidic residues" evidence="8">
    <location>
        <begin position="494"/>
        <end position="508"/>
    </location>
</feature>
<feature type="compositionally biased region" description="Acidic residues" evidence="8">
    <location>
        <begin position="545"/>
        <end position="554"/>
    </location>
</feature>
<dbReference type="InterPro" id="IPR001623">
    <property type="entry name" value="DnaJ_domain"/>
</dbReference>
<proteinExistence type="inferred from homology"/>
<dbReference type="EMBL" id="JAFEKC020000002">
    <property type="protein sequence ID" value="KAK0516421.1"/>
    <property type="molecule type" value="Genomic_DNA"/>
</dbReference>
<keyword evidence="5" id="KW-0479">Metal-binding</keyword>
<evidence type="ECO:0000256" key="6">
    <source>
        <dbReference type="ARBA" id="ARBA00022737"/>
    </source>
</evidence>
<gene>
    <name evidence="10" type="ORF">JMJ35_001024</name>
</gene>
<evidence type="ECO:0000313" key="10">
    <source>
        <dbReference type="EMBL" id="KAK0516421.1"/>
    </source>
</evidence>
<evidence type="ECO:0000256" key="7">
    <source>
        <dbReference type="ARBA" id="ARBA00022833"/>
    </source>
</evidence>
<dbReference type="InterPro" id="IPR001330">
    <property type="entry name" value="Prenyltrans"/>
</dbReference>
<evidence type="ECO:0000256" key="8">
    <source>
        <dbReference type="SAM" id="MobiDB-lite"/>
    </source>
</evidence>
<dbReference type="InterPro" id="IPR008930">
    <property type="entry name" value="Terpenoid_cyclase/PrenylTrfase"/>
</dbReference>
<name>A0AA39R966_9LECA</name>
<dbReference type="CDD" id="cd06257">
    <property type="entry name" value="DnaJ"/>
    <property type="match status" value="1"/>
</dbReference>
<evidence type="ECO:0000259" key="9">
    <source>
        <dbReference type="PROSITE" id="PS50076"/>
    </source>
</evidence>
<dbReference type="PANTHER" id="PTHR11774:SF4">
    <property type="entry name" value="GERANYLGERANYL TRANSFERASE TYPE-1 SUBUNIT BETA"/>
    <property type="match status" value="1"/>
</dbReference>
<evidence type="ECO:0000256" key="1">
    <source>
        <dbReference type="ARBA" id="ARBA00001947"/>
    </source>
</evidence>
<reference evidence="10" key="1">
    <citation type="submission" date="2023-03" db="EMBL/GenBank/DDBJ databases">
        <title>Complete genome of Cladonia borealis.</title>
        <authorList>
            <person name="Park H."/>
        </authorList>
    </citation>
    <scope>NUCLEOTIDE SEQUENCE</scope>
    <source>
        <strain evidence="10">ANT050790</strain>
    </source>
</reference>
<evidence type="ECO:0000256" key="3">
    <source>
        <dbReference type="ARBA" id="ARBA00022602"/>
    </source>
</evidence>
<feature type="region of interest" description="Disordered" evidence="8">
    <location>
        <begin position="490"/>
        <end position="512"/>
    </location>
</feature>
<dbReference type="PANTHER" id="PTHR11774">
    <property type="entry name" value="GERANYLGERANYL TRANSFERASE TYPE BETA SUBUNIT"/>
    <property type="match status" value="1"/>
</dbReference>
<dbReference type="Gene3D" id="1.10.287.110">
    <property type="entry name" value="DnaJ domain"/>
    <property type="match status" value="1"/>
</dbReference>
<dbReference type="GO" id="GO:0005953">
    <property type="term" value="C:CAAX-protein geranylgeranyltransferase complex"/>
    <property type="evidence" value="ECO:0007669"/>
    <property type="project" value="TreeGrafter"/>
</dbReference>
<dbReference type="Pfam" id="PF00432">
    <property type="entry name" value="Prenyltrans"/>
    <property type="match status" value="1"/>
</dbReference>
<dbReference type="InterPro" id="IPR045089">
    <property type="entry name" value="PGGT1B-like"/>
</dbReference>
<keyword evidence="11" id="KW-1185">Reference proteome</keyword>
<dbReference type="GO" id="GO:0046872">
    <property type="term" value="F:metal ion binding"/>
    <property type="evidence" value="ECO:0007669"/>
    <property type="project" value="UniProtKB-KW"/>
</dbReference>
<dbReference type="Pfam" id="PF00226">
    <property type="entry name" value="DnaJ"/>
    <property type="match status" value="1"/>
</dbReference>
<comment type="caution">
    <text evidence="10">The sequence shown here is derived from an EMBL/GenBank/DDBJ whole genome shotgun (WGS) entry which is preliminary data.</text>
</comment>
<evidence type="ECO:0000256" key="4">
    <source>
        <dbReference type="ARBA" id="ARBA00022679"/>
    </source>
</evidence>
<keyword evidence="6" id="KW-0677">Repeat</keyword>
<evidence type="ECO:0000256" key="2">
    <source>
        <dbReference type="ARBA" id="ARBA00010497"/>
    </source>
</evidence>
<dbReference type="PRINTS" id="PR00625">
    <property type="entry name" value="JDOMAIN"/>
</dbReference>
<feature type="region of interest" description="Disordered" evidence="8">
    <location>
        <begin position="536"/>
        <end position="573"/>
    </location>
</feature>
<dbReference type="PROSITE" id="PS50076">
    <property type="entry name" value="DNAJ_2"/>
    <property type="match status" value="1"/>
</dbReference>
<dbReference type="SMART" id="SM00271">
    <property type="entry name" value="DnaJ"/>
    <property type="match status" value="1"/>
</dbReference>
<comment type="similarity">
    <text evidence="2">Belongs to the protein prenyltransferase subunit beta family.</text>
</comment>
<dbReference type="GO" id="GO:0004662">
    <property type="term" value="F:CAAX-protein geranylgeranyltransferase activity"/>
    <property type="evidence" value="ECO:0007669"/>
    <property type="project" value="TreeGrafter"/>
</dbReference>
<accession>A0AA39R966</accession>
<feature type="domain" description="J" evidence="9">
    <location>
        <begin position="467"/>
        <end position="536"/>
    </location>
</feature>
<keyword evidence="3" id="KW-0637">Prenyltransferase</keyword>
<comment type="cofactor">
    <cofactor evidence="1">
        <name>Zn(2+)</name>
        <dbReference type="ChEBI" id="CHEBI:29105"/>
    </cofactor>
</comment>
<feature type="compositionally biased region" description="Low complexity" evidence="8">
    <location>
        <begin position="562"/>
        <end position="573"/>
    </location>
</feature>
<dbReference type="AlphaFoldDB" id="A0AA39R966"/>
<evidence type="ECO:0000256" key="5">
    <source>
        <dbReference type="ARBA" id="ARBA00022723"/>
    </source>
</evidence>
<dbReference type="Proteomes" id="UP001166286">
    <property type="component" value="Unassembled WGS sequence"/>
</dbReference>
<protein>
    <recommendedName>
        <fullName evidence="9">J domain-containing protein</fullName>
    </recommendedName>
</protein>